<evidence type="ECO:0000313" key="2">
    <source>
        <dbReference type="Proteomes" id="UP001283361"/>
    </source>
</evidence>
<comment type="caution">
    <text evidence="1">The sequence shown here is derived from an EMBL/GenBank/DDBJ whole genome shotgun (WGS) entry which is preliminary data.</text>
</comment>
<reference evidence="1" key="1">
    <citation type="journal article" date="2023" name="G3 (Bethesda)">
        <title>A reference genome for the long-term kleptoplast-retaining sea slug Elysia crispata morphotype clarki.</title>
        <authorList>
            <person name="Eastman K.E."/>
            <person name="Pendleton A.L."/>
            <person name="Shaikh M.A."/>
            <person name="Suttiyut T."/>
            <person name="Ogas R."/>
            <person name="Tomko P."/>
            <person name="Gavelis G."/>
            <person name="Widhalm J.R."/>
            <person name="Wisecaver J.H."/>
        </authorList>
    </citation>
    <scope>NUCLEOTIDE SEQUENCE</scope>
    <source>
        <strain evidence="1">ECLA1</strain>
    </source>
</reference>
<dbReference type="AlphaFoldDB" id="A0AAE0ZKM7"/>
<name>A0AAE0ZKM7_9GAST</name>
<evidence type="ECO:0000313" key="1">
    <source>
        <dbReference type="EMBL" id="KAK3771229.1"/>
    </source>
</evidence>
<proteinExistence type="predicted"/>
<sequence>MHLESVWAYLSVPDKKRYEMHRLKIWEGKVKDIIRKVMAYKFVTQFTAVEIRHPRVASKHGQYIKLQQIDLDFMTPTDFTFLKSNLLKEKSEFPVNLEPKPNKPTKRYWVYSDKSLGSAGQKTNVWQYVGRIGKKSKGHMPSGIKLLESTDSNFSPRNVYHKQLAFPQKVSVQPLEQVLTTTSMYTIASTLLLAVSFSASRELIREIA</sequence>
<organism evidence="1 2">
    <name type="scientific">Elysia crispata</name>
    <name type="common">lettuce slug</name>
    <dbReference type="NCBI Taxonomy" id="231223"/>
    <lineage>
        <taxon>Eukaryota</taxon>
        <taxon>Metazoa</taxon>
        <taxon>Spiralia</taxon>
        <taxon>Lophotrochozoa</taxon>
        <taxon>Mollusca</taxon>
        <taxon>Gastropoda</taxon>
        <taxon>Heterobranchia</taxon>
        <taxon>Euthyneura</taxon>
        <taxon>Panpulmonata</taxon>
        <taxon>Sacoglossa</taxon>
        <taxon>Placobranchoidea</taxon>
        <taxon>Plakobranchidae</taxon>
        <taxon>Elysia</taxon>
    </lineage>
</organism>
<keyword evidence="2" id="KW-1185">Reference proteome</keyword>
<accession>A0AAE0ZKM7</accession>
<dbReference type="EMBL" id="JAWDGP010003761">
    <property type="protein sequence ID" value="KAK3771229.1"/>
    <property type="molecule type" value="Genomic_DNA"/>
</dbReference>
<dbReference type="Proteomes" id="UP001283361">
    <property type="component" value="Unassembled WGS sequence"/>
</dbReference>
<protein>
    <submittedName>
        <fullName evidence="1">Uncharacterized protein</fullName>
    </submittedName>
</protein>
<gene>
    <name evidence="1" type="ORF">RRG08_065046</name>
</gene>